<feature type="signal peptide" evidence="2">
    <location>
        <begin position="1"/>
        <end position="21"/>
    </location>
</feature>
<sequence length="1347" mass="146311">MAGPWTLSLLCGLLAATLAEATLSPAAVLSLGPEVIKEQLTQKLEDRNATIILEQLPLLNAMQEKPAEGFPPLSRLMNSILKSIIWLKVTSASILQLQVQPSTYYQEIMVKIPLNMVAGLNTPLVKTIVEFHMESEAQALVRVERNNSGPSRLVLSKCSSSGSSLRIHLLHRLSFLVNTLAKKVMNLLVPALPQMVKTEVSKATNKPVQKASGSLGGTVDSELKDGWEWNPRVLNLGHSSGTPTRLSFLVNTLAKKVMNLLVPALPQMVKTEVSKATNKPVQKASGSLGGTVDSELKDGWEWNPRVLNLGHSSGTPTRTFFLPRAVPIPLSPGGLQFDPLTLTIEESVIQLNLEAKVLDSKGKVTSRFNSLETALMVPTPSNAAFSLLLRQDVVNAMVAALLPSEKLVILLDYVLPEVARELKSSLEKISKQIADKLDNTQMVKMVVQEVPYLHLTPGSTKAAQQIIMDIFATNRDLHPLFTLGIEANSEVQFYSEGDRLMLNFNDISFDRIQLMNSDIGIFSPELLKDVIRKILHAELLPNQNTNPDMNRATEALPGHTNNRYAPPRLVIDDTKGPKVSLNVLSSSLWQVTLCCKLYLSLQETSSHLVNELLKLGASILDKALPFSWRRWSWLGRPLETSSGLGTVDKKEQEIRLLWRGGERNKEEEGERASLVQGSRADLVFRLETYNDRHLVHVDPQDTKELRDCGLPMPRIKGISFTQSQMDSSKVPTLEGSLHHATLISTPGSCPVFSDDFSKRLRSIKRDATLPSVVQRQDQKEKQLLITLTINTEQELSISPVGDQDSAEVLDVEGRQRVSATRMWILWALAITLATQAGALDVLEPPTVGSLPSTLSSVQHVEPLPLPLTSSQAFKSPPTQKSSPFSRKSPKTPEGQCAPASEYFLSAEKFDEYLNATVPPEIEKLVKCKEVNIVGVLGQVLDTVGNAGVLDMLDITSLLEMGDGGIGGILGMNSKGDKSPKLPSLSKVGETADKLGVGSLLSSGAGQSPVKGLLEGAELPELQTLNDVAGSAKSLKDSAVSKVKDVLPAETTKALKGALENLDIKDLLLQLEVQSVDIEEINSTVTDDGIDVEAIATATVGGKGVAGPVITVVGFQVLLGVTLKVAVSTNNTQCVNLDIEETNISANQVTLRILETVTNTAVLPVSLPLKDIVPKVLSVELQKNVDNSESCGIVFSDFNKCKNSTGLFQFHIKSARTRPQGLSILYCVEALFDKTAVPVPGGHLPPHPKDANISIIMSSTMVKTVVKYNAKRSSAKSDNLEASITKTTFRFQQDSNSVRVAYSTTIKKDGESFAKGESDTVKDVLFKVQKKFSTYLTEGSSGSKLNLA</sequence>
<organism evidence="4 5">
    <name type="scientific">Heterocephalus glaber</name>
    <name type="common">Naked mole rat</name>
    <dbReference type="NCBI Taxonomy" id="10181"/>
    <lineage>
        <taxon>Eukaryota</taxon>
        <taxon>Metazoa</taxon>
        <taxon>Chordata</taxon>
        <taxon>Craniata</taxon>
        <taxon>Vertebrata</taxon>
        <taxon>Euteleostomi</taxon>
        <taxon>Mammalia</taxon>
        <taxon>Eutheria</taxon>
        <taxon>Euarchontoglires</taxon>
        <taxon>Glires</taxon>
        <taxon>Rodentia</taxon>
        <taxon>Hystricomorpha</taxon>
        <taxon>Bathyergidae</taxon>
        <taxon>Heterocephalus</taxon>
    </lineage>
</organism>
<feature type="region of interest" description="Disordered" evidence="1">
    <location>
        <begin position="867"/>
        <end position="896"/>
    </location>
</feature>
<accession>G5BPV1</accession>
<dbReference type="GO" id="GO:0002227">
    <property type="term" value="P:innate immune response in mucosa"/>
    <property type="evidence" value="ECO:0007669"/>
    <property type="project" value="TreeGrafter"/>
</dbReference>
<evidence type="ECO:0000313" key="5">
    <source>
        <dbReference type="Proteomes" id="UP000006813"/>
    </source>
</evidence>
<dbReference type="InterPro" id="IPR017943">
    <property type="entry name" value="Bactericidal_perm-incr_a/b_dom"/>
</dbReference>
<dbReference type="STRING" id="10181.G5BPV1"/>
<dbReference type="eggNOG" id="ENOG502TKQD">
    <property type="taxonomic scope" value="Eukaryota"/>
</dbReference>
<evidence type="ECO:0000313" key="4">
    <source>
        <dbReference type="EMBL" id="EHB11309.1"/>
    </source>
</evidence>
<dbReference type="Gene3D" id="3.15.10.10">
    <property type="entry name" value="Bactericidal permeability-increasing protein, domain 1"/>
    <property type="match status" value="1"/>
</dbReference>
<dbReference type="Proteomes" id="UP000006813">
    <property type="component" value="Unassembled WGS sequence"/>
</dbReference>
<dbReference type="InterPro" id="IPR021193">
    <property type="entry name" value="Bpifb1"/>
</dbReference>
<dbReference type="InParanoid" id="G5BPV1"/>
<reference evidence="4 5" key="1">
    <citation type="journal article" date="2011" name="Nature">
        <title>Genome sequencing reveals insights into physiology and longevity of the naked mole rat.</title>
        <authorList>
            <person name="Kim E.B."/>
            <person name="Fang X."/>
            <person name="Fushan A.A."/>
            <person name="Huang Z."/>
            <person name="Lobanov A.V."/>
            <person name="Han L."/>
            <person name="Marino S.M."/>
            <person name="Sun X."/>
            <person name="Turanov A.A."/>
            <person name="Yang P."/>
            <person name="Yim S.H."/>
            <person name="Zhao X."/>
            <person name="Kasaikina M.V."/>
            <person name="Stoletzki N."/>
            <person name="Peng C."/>
            <person name="Polak P."/>
            <person name="Xiong Z."/>
            <person name="Kiezun A."/>
            <person name="Zhu Y."/>
            <person name="Chen Y."/>
            <person name="Kryukov G.V."/>
            <person name="Zhang Q."/>
            <person name="Peshkin L."/>
            <person name="Yang L."/>
            <person name="Bronson R.T."/>
            <person name="Buffenstein R."/>
            <person name="Wang B."/>
            <person name="Han C."/>
            <person name="Li Q."/>
            <person name="Chen L."/>
            <person name="Zhao W."/>
            <person name="Sunyaev S.R."/>
            <person name="Park T.J."/>
            <person name="Zhang G."/>
            <person name="Wang J."/>
            <person name="Gladyshev V.N."/>
        </authorList>
    </citation>
    <scope>NUCLEOTIDE SEQUENCE [LARGE SCALE GENOMIC DNA]</scope>
</reference>
<proteinExistence type="predicted"/>
<gene>
    <name evidence="4" type="ORF">GW7_12307</name>
</gene>
<dbReference type="GO" id="GO:0008289">
    <property type="term" value="F:lipid binding"/>
    <property type="evidence" value="ECO:0007669"/>
    <property type="project" value="InterPro"/>
</dbReference>
<feature type="domain" description="Lipid-binding serum glycoprotein N-terminal" evidence="3">
    <location>
        <begin position="36"/>
        <end position="373"/>
    </location>
</feature>
<evidence type="ECO:0000256" key="1">
    <source>
        <dbReference type="SAM" id="MobiDB-lite"/>
    </source>
</evidence>
<keyword evidence="2" id="KW-0732">Signal</keyword>
<protein>
    <submittedName>
        <fullName evidence="4">Vomeromodulin</fullName>
    </submittedName>
</protein>
<feature type="compositionally biased region" description="Polar residues" evidence="1">
    <location>
        <begin position="867"/>
        <end position="885"/>
    </location>
</feature>
<evidence type="ECO:0000259" key="3">
    <source>
        <dbReference type="SMART" id="SM00328"/>
    </source>
</evidence>
<dbReference type="Pfam" id="PF01273">
    <property type="entry name" value="LBP_BPI_CETP"/>
    <property type="match status" value="1"/>
</dbReference>
<dbReference type="EMBL" id="JH171305">
    <property type="protein sequence ID" value="EHB11309.1"/>
    <property type="molecule type" value="Genomic_DNA"/>
</dbReference>
<dbReference type="Gene3D" id="3.15.20.10">
    <property type="entry name" value="Bactericidal permeability-increasing protein, domain 2"/>
    <property type="match status" value="1"/>
</dbReference>
<feature type="chain" id="PRO_5003474609" evidence="2">
    <location>
        <begin position="22"/>
        <end position="1347"/>
    </location>
</feature>
<name>G5BPV1_HETGA</name>
<evidence type="ECO:0000256" key="2">
    <source>
        <dbReference type="SAM" id="SignalP"/>
    </source>
</evidence>
<dbReference type="InterPro" id="IPR017942">
    <property type="entry name" value="Lipid-bd_serum_glycop_N"/>
</dbReference>
<dbReference type="PANTHER" id="PTHR47395">
    <property type="entry name" value="BPI FOLD-CONTAINING FAMILY B MEMBER 1"/>
    <property type="match status" value="1"/>
</dbReference>
<dbReference type="PANTHER" id="PTHR47395:SF1">
    <property type="entry name" value="BPI FOLD-CONTAINING FAMILY B MEMBER 1"/>
    <property type="match status" value="1"/>
</dbReference>
<dbReference type="SMART" id="SM00328">
    <property type="entry name" value="BPI1"/>
    <property type="match status" value="1"/>
</dbReference>
<dbReference type="SUPFAM" id="SSF55394">
    <property type="entry name" value="Bactericidal permeability-increasing protein, BPI"/>
    <property type="match status" value="2"/>
</dbReference>
<dbReference type="GO" id="GO:0070062">
    <property type="term" value="C:extracellular exosome"/>
    <property type="evidence" value="ECO:0007669"/>
    <property type="project" value="TreeGrafter"/>
</dbReference>
<dbReference type="GO" id="GO:0034144">
    <property type="term" value="P:negative regulation of toll-like receptor 4 signaling pathway"/>
    <property type="evidence" value="ECO:0007669"/>
    <property type="project" value="TreeGrafter"/>
</dbReference>